<dbReference type="PANTHER" id="PTHR42941">
    <property type="entry name" value="SLL1037 PROTEIN"/>
    <property type="match status" value="1"/>
</dbReference>
<name>A0ABU2LSS8_9ACTN</name>
<comment type="caution">
    <text evidence="2">The sequence shown here is derived from an EMBL/GenBank/DDBJ whole genome shotgun (WGS) entry which is preliminary data.</text>
</comment>
<dbReference type="PANTHER" id="PTHR42941:SF1">
    <property type="entry name" value="SLL1037 PROTEIN"/>
    <property type="match status" value="1"/>
</dbReference>
<keyword evidence="1" id="KW-0812">Transmembrane</keyword>
<gene>
    <name evidence="2" type="ORF">RNC47_20160</name>
</gene>
<keyword evidence="1" id="KW-1133">Transmembrane helix</keyword>
<dbReference type="Pfam" id="PF16868">
    <property type="entry name" value="NMT1_3"/>
    <property type="match status" value="1"/>
</dbReference>
<evidence type="ECO:0000313" key="3">
    <source>
        <dbReference type="Proteomes" id="UP001183420"/>
    </source>
</evidence>
<organism evidence="2 3">
    <name type="scientific">Streptomyces millisiae</name>
    <dbReference type="NCBI Taxonomy" id="3075542"/>
    <lineage>
        <taxon>Bacteria</taxon>
        <taxon>Bacillati</taxon>
        <taxon>Actinomycetota</taxon>
        <taxon>Actinomycetes</taxon>
        <taxon>Kitasatosporales</taxon>
        <taxon>Streptomycetaceae</taxon>
        <taxon>Streptomyces</taxon>
    </lineage>
</organism>
<keyword evidence="1" id="KW-0472">Membrane</keyword>
<sequence length="341" mass="36395">MAPSAQDRRLLSMRTLRRRPVPVLLGVAVALVVLAGLLWRPLFGSDPRPTGSVTMSTGVASGVYSRYGELLRGQLARDAPDLEITLEPSEGSVQNIQRLVAGEADFAIATADAIAAYRAADPEGADLLRACARLYDDYIQLVVPADSPVRDAADLVGLRVGVGQDQSGVQPAARQLLEAAGLDMEEDIVPIRSGIDAMPTMLEAGRLDAFFWSGGLPTSAVQRLAANTDIRLVPLGDLLPAMTALGPQNAYYRAAGLPPDAYPAIPGSQVVDTLAVANLLLTTESVDEALTEQVTRSVINGRDRIGQAVHAAQRVDRRTAIYTQPLELHPGARDYYRSVKP</sequence>
<dbReference type="NCBIfam" id="TIGR02122">
    <property type="entry name" value="TRAP_TAXI"/>
    <property type="match status" value="1"/>
</dbReference>
<dbReference type="Gene3D" id="3.40.190.10">
    <property type="entry name" value="Periplasmic binding protein-like II"/>
    <property type="match status" value="2"/>
</dbReference>
<reference evidence="3" key="1">
    <citation type="submission" date="2023-07" db="EMBL/GenBank/DDBJ databases">
        <title>30 novel species of actinomycetes from the DSMZ collection.</title>
        <authorList>
            <person name="Nouioui I."/>
        </authorList>
    </citation>
    <scope>NUCLEOTIDE SEQUENCE [LARGE SCALE GENOMIC DNA]</scope>
    <source>
        <strain evidence="3">DSM 44918</strain>
    </source>
</reference>
<keyword evidence="3" id="KW-1185">Reference proteome</keyword>
<accession>A0ABU2LSS8</accession>
<proteinExistence type="predicted"/>
<protein>
    <submittedName>
        <fullName evidence="2">TAXI family TRAP transporter solute-binding subunit</fullName>
    </submittedName>
</protein>
<dbReference type="EMBL" id="JAVREM010000027">
    <property type="protein sequence ID" value="MDT0320649.1"/>
    <property type="molecule type" value="Genomic_DNA"/>
</dbReference>
<dbReference type="InterPro" id="IPR011852">
    <property type="entry name" value="TRAP_TAXI"/>
</dbReference>
<dbReference type="SUPFAM" id="SSF53850">
    <property type="entry name" value="Periplasmic binding protein-like II"/>
    <property type="match status" value="1"/>
</dbReference>
<dbReference type="Proteomes" id="UP001183420">
    <property type="component" value="Unassembled WGS sequence"/>
</dbReference>
<evidence type="ECO:0000256" key="1">
    <source>
        <dbReference type="SAM" id="Phobius"/>
    </source>
</evidence>
<feature type="transmembrane region" description="Helical" evidence="1">
    <location>
        <begin position="21"/>
        <end position="39"/>
    </location>
</feature>
<evidence type="ECO:0000313" key="2">
    <source>
        <dbReference type="EMBL" id="MDT0320649.1"/>
    </source>
</evidence>